<keyword evidence="2" id="KW-1185">Reference proteome</keyword>
<comment type="caution">
    <text evidence="1">The sequence shown here is derived from an EMBL/GenBank/DDBJ whole genome shotgun (WGS) entry which is preliminary data.</text>
</comment>
<name>A0ABP1QWC0_9HEXA</name>
<gene>
    <name evidence="1" type="ORF">ODALV1_LOCUS14699</name>
</gene>
<accession>A0ABP1QWC0</accession>
<dbReference type="EMBL" id="CAXLJM020000046">
    <property type="protein sequence ID" value="CAL8111070.1"/>
    <property type="molecule type" value="Genomic_DNA"/>
</dbReference>
<sequence length="65" mass="7387">MGSCIAHLKREKNSSLAELVINPLMIADEDLYKCEVTYLEAKEHCALLQSIRLNTFGKYIVLFVV</sequence>
<dbReference type="Proteomes" id="UP001642540">
    <property type="component" value="Unassembled WGS sequence"/>
</dbReference>
<evidence type="ECO:0000313" key="1">
    <source>
        <dbReference type="EMBL" id="CAL8111070.1"/>
    </source>
</evidence>
<evidence type="ECO:0000313" key="2">
    <source>
        <dbReference type="Proteomes" id="UP001642540"/>
    </source>
</evidence>
<proteinExistence type="predicted"/>
<reference evidence="1 2" key="1">
    <citation type="submission" date="2024-08" db="EMBL/GenBank/DDBJ databases">
        <authorList>
            <person name="Cucini C."/>
            <person name="Frati F."/>
        </authorList>
    </citation>
    <scope>NUCLEOTIDE SEQUENCE [LARGE SCALE GENOMIC DNA]</scope>
</reference>
<organism evidence="1 2">
    <name type="scientific">Orchesella dallaii</name>
    <dbReference type="NCBI Taxonomy" id="48710"/>
    <lineage>
        <taxon>Eukaryota</taxon>
        <taxon>Metazoa</taxon>
        <taxon>Ecdysozoa</taxon>
        <taxon>Arthropoda</taxon>
        <taxon>Hexapoda</taxon>
        <taxon>Collembola</taxon>
        <taxon>Entomobryomorpha</taxon>
        <taxon>Entomobryoidea</taxon>
        <taxon>Orchesellidae</taxon>
        <taxon>Orchesellinae</taxon>
        <taxon>Orchesella</taxon>
    </lineage>
</organism>
<protein>
    <submittedName>
        <fullName evidence="1">Uncharacterized protein</fullName>
    </submittedName>
</protein>